<dbReference type="InterPro" id="IPR036631">
    <property type="entry name" value="MGMT_N_sf"/>
</dbReference>
<dbReference type="PROSITE" id="PS00374">
    <property type="entry name" value="MGMT"/>
    <property type="match status" value="1"/>
</dbReference>
<evidence type="ECO:0000313" key="13">
    <source>
        <dbReference type="Proteomes" id="UP000295510"/>
    </source>
</evidence>
<dbReference type="GO" id="GO:0005737">
    <property type="term" value="C:cytoplasm"/>
    <property type="evidence" value="ECO:0007669"/>
    <property type="project" value="UniProtKB-SubCell"/>
</dbReference>
<dbReference type="PANTHER" id="PTHR10815">
    <property type="entry name" value="METHYLATED-DNA--PROTEIN-CYSTEINE METHYLTRANSFERASE"/>
    <property type="match status" value="1"/>
</dbReference>
<name>A0A4R6UFY6_9BURK</name>
<dbReference type="InterPro" id="IPR036388">
    <property type="entry name" value="WH-like_DNA-bd_sf"/>
</dbReference>
<dbReference type="FunFam" id="1.10.10.10:FF:000214">
    <property type="entry name" value="Methylated-DNA--protein-cysteine methyltransferase"/>
    <property type="match status" value="1"/>
</dbReference>
<dbReference type="NCBIfam" id="TIGR00589">
    <property type="entry name" value="ogt"/>
    <property type="match status" value="1"/>
</dbReference>
<dbReference type="EC" id="2.1.1.63" evidence="9"/>
<accession>A0A4R6UFY6</accession>
<dbReference type="InterPro" id="IPR014048">
    <property type="entry name" value="MethylDNA_cys_MeTrfase_DNA-bd"/>
</dbReference>
<dbReference type="GO" id="GO:0032259">
    <property type="term" value="P:methylation"/>
    <property type="evidence" value="ECO:0007669"/>
    <property type="project" value="UniProtKB-KW"/>
</dbReference>
<dbReference type="Pfam" id="PF01035">
    <property type="entry name" value="DNA_binding_1"/>
    <property type="match status" value="1"/>
</dbReference>
<proteinExistence type="inferred from homology"/>
<keyword evidence="5 9" id="KW-0808">Transferase</keyword>
<dbReference type="AlphaFoldDB" id="A0A4R6UFY6"/>
<dbReference type="CDD" id="cd06445">
    <property type="entry name" value="ATase"/>
    <property type="match status" value="1"/>
</dbReference>
<dbReference type="HAMAP" id="MF_00772">
    <property type="entry name" value="OGT"/>
    <property type="match status" value="1"/>
</dbReference>
<dbReference type="EMBL" id="SNYL01000004">
    <property type="protein sequence ID" value="TDQ44113.1"/>
    <property type="molecule type" value="Genomic_DNA"/>
</dbReference>
<dbReference type="InterPro" id="IPR023546">
    <property type="entry name" value="MGMT"/>
</dbReference>
<evidence type="ECO:0000256" key="4">
    <source>
        <dbReference type="ARBA" id="ARBA00022603"/>
    </source>
</evidence>
<dbReference type="RefSeq" id="WP_133596297.1">
    <property type="nucleotide sequence ID" value="NZ_SNYL01000004.1"/>
</dbReference>
<evidence type="ECO:0000259" key="10">
    <source>
        <dbReference type="Pfam" id="PF01035"/>
    </source>
</evidence>
<organism evidence="12 13">
    <name type="scientific">Tepidicella xavieri</name>
    <dbReference type="NCBI Taxonomy" id="360241"/>
    <lineage>
        <taxon>Bacteria</taxon>
        <taxon>Pseudomonadati</taxon>
        <taxon>Pseudomonadota</taxon>
        <taxon>Betaproteobacteria</taxon>
        <taxon>Burkholderiales</taxon>
        <taxon>Tepidicella</taxon>
    </lineage>
</organism>
<gene>
    <name evidence="12" type="ORF">DFR43_104207</name>
</gene>
<evidence type="ECO:0000259" key="11">
    <source>
        <dbReference type="Pfam" id="PF02870"/>
    </source>
</evidence>
<comment type="catalytic activity">
    <reaction evidence="1 9">
        <text>a 4-O-methyl-thymidine in DNA + L-cysteinyl-[protein] = a thymidine in DNA + S-methyl-L-cysteinyl-[protein]</text>
        <dbReference type="Rhea" id="RHEA:53428"/>
        <dbReference type="Rhea" id="RHEA-COMP:10131"/>
        <dbReference type="Rhea" id="RHEA-COMP:10132"/>
        <dbReference type="Rhea" id="RHEA-COMP:13555"/>
        <dbReference type="Rhea" id="RHEA-COMP:13556"/>
        <dbReference type="ChEBI" id="CHEBI:29950"/>
        <dbReference type="ChEBI" id="CHEBI:82612"/>
        <dbReference type="ChEBI" id="CHEBI:137386"/>
        <dbReference type="ChEBI" id="CHEBI:137387"/>
        <dbReference type="EC" id="2.1.1.63"/>
    </reaction>
</comment>
<feature type="domain" description="Methylated-DNA-[protein]-cysteine S-methyltransferase DNA binding" evidence="10">
    <location>
        <begin position="84"/>
        <end position="163"/>
    </location>
</feature>
<dbReference type="InterPro" id="IPR008332">
    <property type="entry name" value="MethylG_MeTrfase_N"/>
</dbReference>
<dbReference type="Pfam" id="PF02870">
    <property type="entry name" value="Methyltransf_1N"/>
    <property type="match status" value="1"/>
</dbReference>
<keyword evidence="7 9" id="KW-0234">DNA repair</keyword>
<comment type="function">
    <text evidence="9">Involved in the cellular defense against the biological effects of O6-methylguanine (O6-MeG) and O4-methylthymine (O4-MeT) in DNA. Repairs the methylated nucleobase in DNA by stoichiometrically transferring the methyl group to a cysteine residue in the enzyme. This is a suicide reaction: the enzyme is irreversibly inactivated.</text>
</comment>
<dbReference type="SUPFAM" id="SSF46767">
    <property type="entry name" value="Methylated DNA-protein cysteine methyltransferase, C-terminal domain"/>
    <property type="match status" value="1"/>
</dbReference>
<dbReference type="Gene3D" id="1.10.10.10">
    <property type="entry name" value="Winged helix-like DNA-binding domain superfamily/Winged helix DNA-binding domain"/>
    <property type="match status" value="1"/>
</dbReference>
<evidence type="ECO:0000313" key="12">
    <source>
        <dbReference type="EMBL" id="TDQ44113.1"/>
    </source>
</evidence>
<comment type="subcellular location">
    <subcellularLocation>
        <location evidence="9">Cytoplasm</location>
    </subcellularLocation>
</comment>
<comment type="catalytic activity">
    <reaction evidence="8 9">
        <text>a 6-O-methyl-2'-deoxyguanosine in DNA + L-cysteinyl-[protein] = S-methyl-L-cysteinyl-[protein] + a 2'-deoxyguanosine in DNA</text>
        <dbReference type="Rhea" id="RHEA:24000"/>
        <dbReference type="Rhea" id="RHEA-COMP:10131"/>
        <dbReference type="Rhea" id="RHEA-COMP:10132"/>
        <dbReference type="Rhea" id="RHEA-COMP:11367"/>
        <dbReference type="Rhea" id="RHEA-COMP:11368"/>
        <dbReference type="ChEBI" id="CHEBI:29950"/>
        <dbReference type="ChEBI" id="CHEBI:82612"/>
        <dbReference type="ChEBI" id="CHEBI:85445"/>
        <dbReference type="ChEBI" id="CHEBI:85448"/>
        <dbReference type="EC" id="2.1.1.63"/>
    </reaction>
</comment>
<sequence>MPTLPCPLMSTRWHSPVGELLLACDAETLRGVWFVDQPGIPPWAGHAASGDHPLLERAIAQLTAYFAGERRGFDLPLNLRTGTPFQQAVWQALQAIPWGHTATYRSVATAIGRPSAVRAVGGAIGRNPIGIIVPCHRVVGSDGGLTGYTGGLERKRALLSLEAARH</sequence>
<keyword evidence="3 9" id="KW-0963">Cytoplasm</keyword>
<evidence type="ECO:0000256" key="9">
    <source>
        <dbReference type="HAMAP-Rule" id="MF_00772"/>
    </source>
</evidence>
<comment type="miscellaneous">
    <text evidence="9">This enzyme catalyzes only one turnover and therefore is not strictly catalytic. According to one definition, an enzyme is a biocatalyst that acts repeatedly and over many reaction cycles.</text>
</comment>
<dbReference type="SUPFAM" id="SSF53155">
    <property type="entry name" value="Methylated DNA-protein cysteine methyltransferase domain"/>
    <property type="match status" value="1"/>
</dbReference>
<protein>
    <recommendedName>
        <fullName evidence="9">Methylated-DNA--protein-cysteine methyltransferase</fullName>
        <ecNumber evidence="9">2.1.1.63</ecNumber>
    </recommendedName>
    <alternativeName>
        <fullName evidence="9">6-O-methylguanine-DNA methyltransferase</fullName>
        <shortName evidence="9">MGMT</shortName>
    </alternativeName>
    <alternativeName>
        <fullName evidence="9">O-6-methylguanine-DNA-alkyltransferase</fullName>
    </alternativeName>
</protein>
<dbReference type="Gene3D" id="3.30.160.70">
    <property type="entry name" value="Methylated DNA-protein cysteine methyltransferase domain"/>
    <property type="match status" value="1"/>
</dbReference>
<keyword evidence="13" id="KW-1185">Reference proteome</keyword>
<evidence type="ECO:0000256" key="6">
    <source>
        <dbReference type="ARBA" id="ARBA00022763"/>
    </source>
</evidence>
<evidence type="ECO:0000256" key="5">
    <source>
        <dbReference type="ARBA" id="ARBA00022679"/>
    </source>
</evidence>
<feature type="active site" description="Nucleophile; methyl group acceptor" evidence="9">
    <location>
        <position position="135"/>
    </location>
</feature>
<dbReference type="PANTHER" id="PTHR10815:SF5">
    <property type="entry name" value="METHYLATED-DNA--PROTEIN-CYSTEINE METHYLTRANSFERASE"/>
    <property type="match status" value="1"/>
</dbReference>
<dbReference type="GO" id="GO:0006307">
    <property type="term" value="P:DNA alkylation repair"/>
    <property type="evidence" value="ECO:0007669"/>
    <property type="project" value="UniProtKB-UniRule"/>
</dbReference>
<evidence type="ECO:0000256" key="3">
    <source>
        <dbReference type="ARBA" id="ARBA00022490"/>
    </source>
</evidence>
<dbReference type="InterPro" id="IPR001497">
    <property type="entry name" value="MethylDNA_cys_MeTrfase_AS"/>
</dbReference>
<evidence type="ECO:0000256" key="1">
    <source>
        <dbReference type="ARBA" id="ARBA00001286"/>
    </source>
</evidence>
<dbReference type="GO" id="GO:0003908">
    <property type="term" value="F:methylated-DNA-[protein]-cysteine S-methyltransferase activity"/>
    <property type="evidence" value="ECO:0007669"/>
    <property type="project" value="UniProtKB-UniRule"/>
</dbReference>
<dbReference type="OrthoDB" id="9802228at2"/>
<evidence type="ECO:0000256" key="2">
    <source>
        <dbReference type="ARBA" id="ARBA00008711"/>
    </source>
</evidence>
<keyword evidence="6 9" id="KW-0227">DNA damage</keyword>
<evidence type="ECO:0000256" key="8">
    <source>
        <dbReference type="ARBA" id="ARBA00049348"/>
    </source>
</evidence>
<reference evidence="12 13" key="1">
    <citation type="submission" date="2019-03" db="EMBL/GenBank/DDBJ databases">
        <title>Genomic Encyclopedia of Type Strains, Phase IV (KMG-IV): sequencing the most valuable type-strain genomes for metagenomic binning, comparative biology and taxonomic classification.</title>
        <authorList>
            <person name="Goeker M."/>
        </authorList>
    </citation>
    <scope>NUCLEOTIDE SEQUENCE [LARGE SCALE GENOMIC DNA]</scope>
    <source>
        <strain evidence="12 13">DSM 19605</strain>
    </source>
</reference>
<evidence type="ECO:0000256" key="7">
    <source>
        <dbReference type="ARBA" id="ARBA00023204"/>
    </source>
</evidence>
<feature type="domain" description="Methylguanine DNA methyltransferase ribonuclease-like" evidence="11">
    <location>
        <begin position="14"/>
        <end position="79"/>
    </location>
</feature>
<dbReference type="InterPro" id="IPR036217">
    <property type="entry name" value="MethylDNA_cys_MeTrfase_DNAb"/>
</dbReference>
<keyword evidence="4 9" id="KW-0489">Methyltransferase</keyword>
<comment type="caution">
    <text evidence="12">The sequence shown here is derived from an EMBL/GenBank/DDBJ whole genome shotgun (WGS) entry which is preliminary data.</text>
</comment>
<dbReference type="Proteomes" id="UP000295510">
    <property type="component" value="Unassembled WGS sequence"/>
</dbReference>
<comment type="similarity">
    <text evidence="2 9">Belongs to the MGMT family.</text>
</comment>